<feature type="region of interest" description="Disordered" evidence="1">
    <location>
        <begin position="295"/>
        <end position="325"/>
    </location>
</feature>
<feature type="transmembrane region" description="Helical" evidence="2">
    <location>
        <begin position="6"/>
        <end position="24"/>
    </location>
</feature>
<gene>
    <name evidence="3" type="ORF">PPYR1160_LOCUS10565</name>
</gene>
<keyword evidence="2" id="KW-0812">Transmembrane</keyword>
<sequence>MVVVSATAFSQVLFSAAVVAMSIIPRKPGDGSFFGGNLSRPFRKLLFCQFLIHLAAQFVFKDKDSVLYSTSLYWSCIALEGCGFIFVCLLVPYLIQVRRFELEQHWHENSGSHSPWCLQSKLAHRVNIPSYMRLLPWVQLYVPLAVVAVALNVWTESKIGWIVKKLADASSAIPVLRTLRLSEAVTGHRMTASSFKVMEWCFVLSCLGSCAAAYAETFGNDLWKGTALRLPDPSAVAFWSFDPETKLDFRPPFLPRPDHKMQFQGYKIYGHFAAWSRLLMHGLFLNESEAAYEASTASSPERNEDHRTASGAAHEHAHVGGMVPV</sequence>
<reference evidence="3" key="1">
    <citation type="submission" date="2021-01" db="EMBL/GenBank/DDBJ databases">
        <authorList>
            <person name="Corre E."/>
            <person name="Pelletier E."/>
            <person name="Niang G."/>
            <person name="Scheremetjew M."/>
            <person name="Finn R."/>
            <person name="Kale V."/>
            <person name="Holt S."/>
            <person name="Cochrane G."/>
            <person name="Meng A."/>
            <person name="Brown T."/>
            <person name="Cohen L."/>
        </authorList>
    </citation>
    <scope>NUCLEOTIDE SEQUENCE</scope>
    <source>
        <strain evidence="3">CCMP2078</strain>
    </source>
</reference>
<dbReference type="EMBL" id="HBEA01013852">
    <property type="protein sequence ID" value="CAD8261063.1"/>
    <property type="molecule type" value="Transcribed_RNA"/>
</dbReference>
<organism evidence="3">
    <name type="scientific">Pinguiococcus pyrenoidosus</name>
    <dbReference type="NCBI Taxonomy" id="172671"/>
    <lineage>
        <taxon>Eukaryota</taxon>
        <taxon>Sar</taxon>
        <taxon>Stramenopiles</taxon>
        <taxon>Ochrophyta</taxon>
        <taxon>Pinguiophyceae</taxon>
        <taxon>Pinguiochrysidales</taxon>
        <taxon>Pinguiochrysidaceae</taxon>
        <taxon>Pinguiococcus</taxon>
    </lineage>
</organism>
<evidence type="ECO:0000313" key="3">
    <source>
        <dbReference type="EMBL" id="CAD8261063.1"/>
    </source>
</evidence>
<evidence type="ECO:0000256" key="2">
    <source>
        <dbReference type="SAM" id="Phobius"/>
    </source>
</evidence>
<feature type="transmembrane region" description="Helical" evidence="2">
    <location>
        <begin position="72"/>
        <end position="95"/>
    </location>
</feature>
<keyword evidence="2" id="KW-0472">Membrane</keyword>
<accession>A0A7R9UBK2</accession>
<feature type="transmembrane region" description="Helical" evidence="2">
    <location>
        <begin position="134"/>
        <end position="154"/>
    </location>
</feature>
<evidence type="ECO:0000256" key="1">
    <source>
        <dbReference type="SAM" id="MobiDB-lite"/>
    </source>
</evidence>
<dbReference type="AlphaFoldDB" id="A0A7R9UBK2"/>
<name>A0A7R9UBK2_9STRA</name>
<proteinExistence type="predicted"/>
<keyword evidence="2" id="KW-1133">Transmembrane helix</keyword>
<feature type="compositionally biased region" description="Basic and acidic residues" evidence="1">
    <location>
        <begin position="301"/>
        <end position="318"/>
    </location>
</feature>
<protein>
    <submittedName>
        <fullName evidence="3">Uncharacterized protein</fullName>
    </submittedName>
</protein>